<sequence>MRNILKAALFAATAFITSPAFAQETDIVVTATREPTEASRLPARIEVVDRADIEARGLVTLVDALGAQAVQSGGAGQQTSVFLRGTNSKHVLALFDGIRLNDASSPSSAYDFGQDALGALERVEVLRGPASAIYGSDAVGGVVNMITRRGGETPFEPFLEAEIGSFGTFRTLLGAAGGGSATSYGVSVEFYDTEGFDNVPERFPLSTGDKDGSTLSTFTGTARHEAGNWGFDVLARYRESVSEYDTLGGGPGFDQRADDPDLGNEQEQTVWRLGGDYTLSDAFNVRLSGGEVSLDRAERDGGLQTFSAAFDRQFADLTAHYDLTGGSLNGGLSFENNTIDNVSQFNDPLTTDEDQSAAFVIGQFDIGERVVATGSVRVDDYEAFGAQATYSLGAVATFDAFRLFASFGAGFKAPSLSERYETGFFNIGNPDLAPEESESWEIGWDFDVSEAISTGASYYQTRIDNMINYSFGDLQNINIDEAEIDGAEFYVDVDVLPWANVRVDYAWTDAQDGATGVQLSRRPEHGAKLETTFRPADRLSVAVNWRYVGARNDTVYTPTGVFAGTAEVDSYSVGGGNVTFDLDDHAELFVRVDNITDEDYEPVEAYAGAPRSGFIGVRARF</sequence>
<evidence type="ECO:0000256" key="11">
    <source>
        <dbReference type="RuleBase" id="RU003357"/>
    </source>
</evidence>
<dbReference type="CDD" id="cd01347">
    <property type="entry name" value="ligand_gated_channel"/>
    <property type="match status" value="1"/>
</dbReference>
<dbReference type="InterPro" id="IPR000531">
    <property type="entry name" value="Beta-barrel_TonB"/>
</dbReference>
<dbReference type="SUPFAM" id="SSF56935">
    <property type="entry name" value="Porins"/>
    <property type="match status" value="1"/>
</dbReference>
<evidence type="ECO:0000256" key="5">
    <source>
        <dbReference type="ARBA" id="ARBA00022729"/>
    </source>
</evidence>
<dbReference type="PANTHER" id="PTHR30069:SF53">
    <property type="entry name" value="COLICIN I RECEPTOR-RELATED"/>
    <property type="match status" value="1"/>
</dbReference>
<keyword evidence="2 10" id="KW-0813">Transport</keyword>
<evidence type="ECO:0000313" key="16">
    <source>
        <dbReference type="Proteomes" id="UP000431269"/>
    </source>
</evidence>
<dbReference type="Proteomes" id="UP000431269">
    <property type="component" value="Chromosome"/>
</dbReference>
<feature type="signal peptide" evidence="12">
    <location>
        <begin position="1"/>
        <end position="22"/>
    </location>
</feature>
<comment type="subcellular location">
    <subcellularLocation>
        <location evidence="1 10">Cell outer membrane</location>
        <topology evidence="1 10">Multi-pass membrane protein</topology>
    </subcellularLocation>
</comment>
<reference evidence="16" key="1">
    <citation type="submission" date="2019-12" db="EMBL/GenBank/DDBJ databases">
        <title>Complete genome of Terracaulis silvestris 0127_4.</title>
        <authorList>
            <person name="Vieira S."/>
            <person name="Riedel T."/>
            <person name="Sproer C."/>
            <person name="Pascual J."/>
            <person name="Boedeker C."/>
            <person name="Overmann J."/>
        </authorList>
    </citation>
    <scope>NUCLEOTIDE SEQUENCE [LARGE SCALE GENOMIC DNA]</scope>
    <source>
        <strain evidence="16">0127_4</strain>
    </source>
</reference>
<protein>
    <submittedName>
        <fullName evidence="15">Outer membrane cobalamin translocator</fullName>
    </submittedName>
</protein>
<evidence type="ECO:0000256" key="1">
    <source>
        <dbReference type="ARBA" id="ARBA00004571"/>
    </source>
</evidence>
<keyword evidence="6" id="KW-0406">Ion transport</keyword>
<evidence type="ECO:0000256" key="10">
    <source>
        <dbReference type="PROSITE-ProRule" id="PRU01360"/>
    </source>
</evidence>
<dbReference type="PANTHER" id="PTHR30069">
    <property type="entry name" value="TONB-DEPENDENT OUTER MEMBRANE RECEPTOR"/>
    <property type="match status" value="1"/>
</dbReference>
<evidence type="ECO:0000259" key="13">
    <source>
        <dbReference type="Pfam" id="PF00593"/>
    </source>
</evidence>
<dbReference type="PROSITE" id="PS52016">
    <property type="entry name" value="TONB_DEPENDENT_REC_3"/>
    <property type="match status" value="1"/>
</dbReference>
<name>A0A6I6MIU0_9CAUL</name>
<keyword evidence="7 11" id="KW-0798">TonB box</keyword>
<keyword evidence="5 12" id="KW-0732">Signal</keyword>
<dbReference type="EMBL" id="CP047045">
    <property type="protein sequence ID" value="QGZ95000.1"/>
    <property type="molecule type" value="Genomic_DNA"/>
</dbReference>
<feature type="domain" description="TonB-dependent receptor plug" evidence="14">
    <location>
        <begin position="39"/>
        <end position="142"/>
    </location>
</feature>
<dbReference type="InterPro" id="IPR036942">
    <property type="entry name" value="Beta-barrel_TonB_sf"/>
</dbReference>
<keyword evidence="16" id="KW-1185">Reference proteome</keyword>
<evidence type="ECO:0000313" key="15">
    <source>
        <dbReference type="EMBL" id="QGZ95000.1"/>
    </source>
</evidence>
<proteinExistence type="inferred from homology"/>
<evidence type="ECO:0000256" key="9">
    <source>
        <dbReference type="ARBA" id="ARBA00023237"/>
    </source>
</evidence>
<dbReference type="KEGG" id="tsv:DSM104635_01839"/>
<dbReference type="AlphaFoldDB" id="A0A6I6MIU0"/>
<dbReference type="InterPro" id="IPR012910">
    <property type="entry name" value="Plug_dom"/>
</dbReference>
<evidence type="ECO:0000256" key="4">
    <source>
        <dbReference type="ARBA" id="ARBA00022692"/>
    </source>
</evidence>
<evidence type="ECO:0000256" key="3">
    <source>
        <dbReference type="ARBA" id="ARBA00022452"/>
    </source>
</evidence>
<dbReference type="GO" id="GO:0009279">
    <property type="term" value="C:cell outer membrane"/>
    <property type="evidence" value="ECO:0007669"/>
    <property type="project" value="UniProtKB-SubCell"/>
</dbReference>
<dbReference type="GO" id="GO:0015889">
    <property type="term" value="P:cobalamin transport"/>
    <property type="evidence" value="ECO:0007669"/>
    <property type="project" value="TreeGrafter"/>
</dbReference>
<dbReference type="RefSeq" id="WP_158765895.1">
    <property type="nucleotide sequence ID" value="NZ_CP047045.1"/>
</dbReference>
<dbReference type="Pfam" id="PF07715">
    <property type="entry name" value="Plug"/>
    <property type="match status" value="1"/>
</dbReference>
<dbReference type="GO" id="GO:0006811">
    <property type="term" value="P:monoatomic ion transport"/>
    <property type="evidence" value="ECO:0007669"/>
    <property type="project" value="UniProtKB-KW"/>
</dbReference>
<keyword evidence="9 10" id="KW-0998">Cell outer membrane</keyword>
<evidence type="ECO:0000259" key="14">
    <source>
        <dbReference type="Pfam" id="PF07715"/>
    </source>
</evidence>
<keyword evidence="8 10" id="KW-0472">Membrane</keyword>
<keyword evidence="4 10" id="KW-0812">Transmembrane</keyword>
<organism evidence="15 16">
    <name type="scientific">Terricaulis silvestris</name>
    <dbReference type="NCBI Taxonomy" id="2686094"/>
    <lineage>
        <taxon>Bacteria</taxon>
        <taxon>Pseudomonadati</taxon>
        <taxon>Pseudomonadota</taxon>
        <taxon>Alphaproteobacteria</taxon>
        <taxon>Caulobacterales</taxon>
        <taxon>Caulobacteraceae</taxon>
        <taxon>Terricaulis</taxon>
    </lineage>
</organism>
<keyword evidence="3 10" id="KW-1134">Transmembrane beta strand</keyword>
<evidence type="ECO:0000256" key="12">
    <source>
        <dbReference type="SAM" id="SignalP"/>
    </source>
</evidence>
<dbReference type="InterPro" id="IPR037066">
    <property type="entry name" value="Plug_dom_sf"/>
</dbReference>
<accession>A0A6I6MIU0</accession>
<dbReference type="Gene3D" id="2.40.170.20">
    <property type="entry name" value="TonB-dependent receptor, beta-barrel domain"/>
    <property type="match status" value="1"/>
</dbReference>
<feature type="chain" id="PRO_5026309184" evidence="12">
    <location>
        <begin position="23"/>
        <end position="621"/>
    </location>
</feature>
<gene>
    <name evidence="15" type="primary">btuB_2</name>
    <name evidence="15" type="ORF">DSM104635_01839</name>
</gene>
<evidence type="ECO:0000256" key="7">
    <source>
        <dbReference type="ARBA" id="ARBA00023077"/>
    </source>
</evidence>
<dbReference type="Gene3D" id="2.170.130.10">
    <property type="entry name" value="TonB-dependent receptor, plug domain"/>
    <property type="match status" value="1"/>
</dbReference>
<dbReference type="InterPro" id="IPR039426">
    <property type="entry name" value="TonB-dep_rcpt-like"/>
</dbReference>
<feature type="domain" description="TonB-dependent receptor-like beta-barrel" evidence="13">
    <location>
        <begin position="210"/>
        <end position="595"/>
    </location>
</feature>
<comment type="similarity">
    <text evidence="10 11">Belongs to the TonB-dependent receptor family.</text>
</comment>
<evidence type="ECO:0000256" key="2">
    <source>
        <dbReference type="ARBA" id="ARBA00022448"/>
    </source>
</evidence>
<dbReference type="Pfam" id="PF00593">
    <property type="entry name" value="TonB_dep_Rec_b-barrel"/>
    <property type="match status" value="1"/>
</dbReference>
<evidence type="ECO:0000256" key="6">
    <source>
        <dbReference type="ARBA" id="ARBA00023065"/>
    </source>
</evidence>
<evidence type="ECO:0000256" key="8">
    <source>
        <dbReference type="ARBA" id="ARBA00023136"/>
    </source>
</evidence>